<dbReference type="PROSITE" id="PS51677">
    <property type="entry name" value="NODB"/>
    <property type="match status" value="1"/>
</dbReference>
<feature type="compositionally biased region" description="Basic and acidic residues" evidence="1">
    <location>
        <begin position="31"/>
        <end position="70"/>
    </location>
</feature>
<gene>
    <name evidence="4" type="ORF">DFO70_103100</name>
</gene>
<feature type="chain" id="PRO_5016602893" evidence="2">
    <location>
        <begin position="25"/>
        <end position="286"/>
    </location>
</feature>
<dbReference type="RefSeq" id="WP_113881795.1">
    <property type="nucleotide sequence ID" value="NZ_QNSF01000003.1"/>
</dbReference>
<feature type="region of interest" description="Disordered" evidence="1">
    <location>
        <begin position="30"/>
        <end position="75"/>
    </location>
</feature>
<dbReference type="Gene3D" id="3.20.20.370">
    <property type="entry name" value="Glycoside hydrolase/deacetylase"/>
    <property type="match status" value="1"/>
</dbReference>
<dbReference type="OrthoDB" id="9806342at2"/>
<keyword evidence="5" id="KW-1185">Reference proteome</keyword>
<name>A0A366K095_CYTFI</name>
<organism evidence="4 5">
    <name type="scientific">Cytobacillus firmus</name>
    <name type="common">Bacillus firmus</name>
    <dbReference type="NCBI Taxonomy" id="1399"/>
    <lineage>
        <taxon>Bacteria</taxon>
        <taxon>Bacillati</taxon>
        <taxon>Bacillota</taxon>
        <taxon>Bacilli</taxon>
        <taxon>Bacillales</taxon>
        <taxon>Bacillaceae</taxon>
        <taxon>Cytobacillus</taxon>
    </lineage>
</organism>
<evidence type="ECO:0000259" key="3">
    <source>
        <dbReference type="PROSITE" id="PS51677"/>
    </source>
</evidence>
<dbReference type="InterPro" id="IPR050248">
    <property type="entry name" value="Polysacc_deacetylase_ArnD"/>
</dbReference>
<feature type="domain" description="NodB homology" evidence="3">
    <location>
        <begin position="96"/>
        <end position="276"/>
    </location>
</feature>
<evidence type="ECO:0000256" key="1">
    <source>
        <dbReference type="SAM" id="MobiDB-lite"/>
    </source>
</evidence>
<dbReference type="GO" id="GO:0005975">
    <property type="term" value="P:carbohydrate metabolic process"/>
    <property type="evidence" value="ECO:0007669"/>
    <property type="project" value="InterPro"/>
</dbReference>
<accession>A0A366K095</accession>
<dbReference type="PANTHER" id="PTHR10587">
    <property type="entry name" value="GLYCOSYL TRANSFERASE-RELATED"/>
    <property type="match status" value="1"/>
</dbReference>
<dbReference type="GO" id="GO:0016810">
    <property type="term" value="F:hydrolase activity, acting on carbon-nitrogen (but not peptide) bonds"/>
    <property type="evidence" value="ECO:0007669"/>
    <property type="project" value="InterPro"/>
</dbReference>
<dbReference type="AlphaFoldDB" id="A0A366K095"/>
<dbReference type="SUPFAM" id="SSF88713">
    <property type="entry name" value="Glycoside hydrolase/deacetylase"/>
    <property type="match status" value="1"/>
</dbReference>
<dbReference type="Pfam" id="PF01522">
    <property type="entry name" value="Polysacc_deac_1"/>
    <property type="match status" value="1"/>
</dbReference>
<dbReference type="CDD" id="cd10917">
    <property type="entry name" value="CE4_NodB_like_6s_7s"/>
    <property type="match status" value="1"/>
</dbReference>
<evidence type="ECO:0000256" key="2">
    <source>
        <dbReference type="SAM" id="SignalP"/>
    </source>
</evidence>
<dbReference type="InterPro" id="IPR002509">
    <property type="entry name" value="NODB_dom"/>
</dbReference>
<dbReference type="Proteomes" id="UP000252731">
    <property type="component" value="Unassembled WGS sequence"/>
</dbReference>
<reference evidence="4 5" key="1">
    <citation type="submission" date="2018-06" db="EMBL/GenBank/DDBJ databases">
        <title>Freshwater and sediment microbial communities from various areas in North America, analyzing microbe dynamics in response to fracking.</title>
        <authorList>
            <person name="Lamendella R."/>
        </authorList>
    </citation>
    <scope>NUCLEOTIDE SEQUENCE [LARGE SCALE GENOMIC DNA]</scope>
    <source>
        <strain evidence="4 5">14_TX</strain>
    </source>
</reference>
<dbReference type="InterPro" id="IPR011330">
    <property type="entry name" value="Glyco_hydro/deAcase_b/a-brl"/>
</dbReference>
<dbReference type="PROSITE" id="PS51257">
    <property type="entry name" value="PROKAR_LIPOPROTEIN"/>
    <property type="match status" value="1"/>
</dbReference>
<feature type="signal peptide" evidence="2">
    <location>
        <begin position="1"/>
        <end position="24"/>
    </location>
</feature>
<keyword evidence="2" id="KW-0732">Signal</keyword>
<evidence type="ECO:0000313" key="5">
    <source>
        <dbReference type="Proteomes" id="UP000252731"/>
    </source>
</evidence>
<dbReference type="STRING" id="1399.VL14_15345"/>
<sequence length="286" mass="32615">MKIKGLIIGVFFLMILASCTDLNAVESQPSELEKEEYKQEENNSDDHSKVHESNLQKNKEDAKKEPKEEAVSLSEPQYKINASNWTIEPMNHANSKVVLLTIDDAPDKNALEMARILKKLSAPAIFFVNGHFIDTPEEAEVLKAIHELGFAIGNHTYSHPNLKTLSEEQQYDEIVSLNDRVEEIIGERPKFFRAPFGSISDYSRKVAKDENMLLMNWTYGYDWEKEYQSKDALADIMINSPFLVNGANLLMHDRQWTKEALEDIVKGLRNKGFSPVDPAQISQEIE</sequence>
<protein>
    <submittedName>
        <fullName evidence="4">Polysaccharide deacetylase</fullName>
    </submittedName>
</protein>
<comment type="caution">
    <text evidence="4">The sequence shown here is derived from an EMBL/GenBank/DDBJ whole genome shotgun (WGS) entry which is preliminary data.</text>
</comment>
<dbReference type="EMBL" id="QNSF01000003">
    <property type="protein sequence ID" value="RBP95070.1"/>
    <property type="molecule type" value="Genomic_DNA"/>
</dbReference>
<evidence type="ECO:0000313" key="4">
    <source>
        <dbReference type="EMBL" id="RBP95070.1"/>
    </source>
</evidence>
<proteinExistence type="predicted"/>